<evidence type="ECO:0000313" key="6">
    <source>
        <dbReference type="Proteomes" id="UP000319801"/>
    </source>
</evidence>
<protein>
    <recommendedName>
        <fullName evidence="4">Tektin</fullName>
    </recommendedName>
</protein>
<keyword evidence="2" id="KW-0963">Cytoplasm</keyword>
<comment type="caution">
    <text evidence="5">The sequence shown here is derived from an EMBL/GenBank/DDBJ whole genome shotgun (WGS) entry which is preliminary data.</text>
</comment>
<keyword evidence="4" id="KW-0282">Flagellum</keyword>
<dbReference type="AlphaFoldDB" id="A0A556TL78"/>
<keyword evidence="4" id="KW-0966">Cell projection</keyword>
<dbReference type="InterPro" id="IPR048256">
    <property type="entry name" value="Tektin-like"/>
</dbReference>
<dbReference type="GO" id="GO:0005930">
    <property type="term" value="C:axoneme"/>
    <property type="evidence" value="ECO:0007669"/>
    <property type="project" value="UniProtKB-SubCell"/>
</dbReference>
<organism evidence="5 6">
    <name type="scientific">Bagarius yarrelli</name>
    <name type="common">Goonch</name>
    <name type="synonym">Bagrus yarrelli</name>
    <dbReference type="NCBI Taxonomy" id="175774"/>
    <lineage>
        <taxon>Eukaryota</taxon>
        <taxon>Metazoa</taxon>
        <taxon>Chordata</taxon>
        <taxon>Craniata</taxon>
        <taxon>Vertebrata</taxon>
        <taxon>Euteleostomi</taxon>
        <taxon>Actinopterygii</taxon>
        <taxon>Neopterygii</taxon>
        <taxon>Teleostei</taxon>
        <taxon>Ostariophysi</taxon>
        <taxon>Siluriformes</taxon>
        <taxon>Sisoridae</taxon>
        <taxon>Sisorinae</taxon>
        <taxon>Bagarius</taxon>
    </lineage>
</organism>
<evidence type="ECO:0000256" key="1">
    <source>
        <dbReference type="ARBA" id="ARBA00007209"/>
    </source>
</evidence>
<keyword evidence="4" id="KW-0969">Cilium</keyword>
<evidence type="ECO:0000256" key="3">
    <source>
        <dbReference type="ARBA" id="ARBA00023054"/>
    </source>
</evidence>
<dbReference type="Pfam" id="PF03148">
    <property type="entry name" value="Tektin"/>
    <property type="match status" value="2"/>
</dbReference>
<evidence type="ECO:0000256" key="2">
    <source>
        <dbReference type="ARBA" id="ARBA00022490"/>
    </source>
</evidence>
<accession>A0A556TL78</accession>
<keyword evidence="3" id="KW-0175">Coiled coil</keyword>
<dbReference type="PANTHER" id="PTHR19960">
    <property type="entry name" value="TEKTIN"/>
    <property type="match status" value="1"/>
</dbReference>
<dbReference type="InterPro" id="IPR000435">
    <property type="entry name" value="Tektins"/>
</dbReference>
<comment type="similarity">
    <text evidence="1 4">Belongs to the tektin family.</text>
</comment>
<dbReference type="EMBL" id="VCAZ01000004">
    <property type="protein sequence ID" value="TSK18064.1"/>
    <property type="molecule type" value="Genomic_DNA"/>
</dbReference>
<dbReference type="PANTHER" id="PTHR19960:SF12">
    <property type="entry name" value="TEKTIN-4"/>
    <property type="match status" value="1"/>
</dbReference>
<dbReference type="Proteomes" id="UP000319801">
    <property type="component" value="Unassembled WGS sequence"/>
</dbReference>
<dbReference type="GO" id="GO:0015630">
    <property type="term" value="C:microtubule cytoskeleton"/>
    <property type="evidence" value="ECO:0007669"/>
    <property type="project" value="UniProtKB-UniRule"/>
</dbReference>
<reference evidence="5 6" key="1">
    <citation type="journal article" date="2019" name="Genome Biol. Evol.">
        <title>Whole-Genome Sequencing of the Giant Devil Catfish, Bagarius yarrelli.</title>
        <authorList>
            <person name="Jiang W."/>
            <person name="Lv Y."/>
            <person name="Cheng L."/>
            <person name="Yang K."/>
            <person name="Chao B."/>
            <person name="Wang X."/>
            <person name="Li Y."/>
            <person name="Pan X."/>
            <person name="You X."/>
            <person name="Zhang Y."/>
            <person name="Yang J."/>
            <person name="Li J."/>
            <person name="Zhang X."/>
            <person name="Liu S."/>
            <person name="Sun C."/>
            <person name="Yang J."/>
            <person name="Shi Q."/>
        </authorList>
    </citation>
    <scope>NUCLEOTIDE SEQUENCE [LARGE SCALE GENOMIC DNA]</scope>
    <source>
        <strain evidence="5">JWS20170419001</strain>
        <tissue evidence="5">Muscle</tissue>
    </source>
</reference>
<dbReference type="GO" id="GO:0005634">
    <property type="term" value="C:nucleus"/>
    <property type="evidence" value="ECO:0007669"/>
    <property type="project" value="TreeGrafter"/>
</dbReference>
<proteinExistence type="inferred from homology"/>
<dbReference type="GO" id="GO:0060271">
    <property type="term" value="P:cilium assembly"/>
    <property type="evidence" value="ECO:0007669"/>
    <property type="project" value="UniProtKB-UniRule"/>
</dbReference>
<dbReference type="OrthoDB" id="5788000at2759"/>
<comment type="subcellular location">
    <subcellularLocation>
        <location evidence="4">Cytoplasm</location>
        <location evidence="4">Cytoskeleton</location>
        <location evidence="4">Cilium axoneme</location>
    </subcellularLocation>
</comment>
<name>A0A556TL78_BAGYA</name>
<evidence type="ECO:0000256" key="4">
    <source>
        <dbReference type="RuleBase" id="RU367040"/>
    </source>
</evidence>
<gene>
    <name evidence="5" type="ORF">Baya_1444</name>
</gene>
<dbReference type="GO" id="GO:0036126">
    <property type="term" value="C:sperm flagellum"/>
    <property type="evidence" value="ECO:0007669"/>
    <property type="project" value="TreeGrafter"/>
</dbReference>
<sequence length="342" mass="39108">MSAQVFSARPRYGSLAEETITQPSYTGTSAGLATAGYRSAKYSLDEWFANSRAVLNRAAAENASAEQIQRVSKALRTETEARCALVQTDGTRYLGERLQDIHLHKSELERHIARLLEDTERLVTLKRRLEKALHATEIPFAIATDNLTCRERRSGPDLVQDRVEEELLKEVELIKSIQALLKRTLDQTVSQIRLNRNAQQVLELDWSDKHEAYSLDNEYGWMRFTQGNITLAEREEEASATLCMLCERVLQETAEDLQAQSDTVNEAFTHRCHELTHTKSQLELQLKQQQLCDTRDSLARLEENRLLLEKEIGCKTNSLFIDQEKCMKQRLLYPSMIALSGH</sequence>
<evidence type="ECO:0000313" key="5">
    <source>
        <dbReference type="EMBL" id="TSK18064.1"/>
    </source>
</evidence>
<dbReference type="GO" id="GO:0060294">
    <property type="term" value="P:cilium movement involved in cell motility"/>
    <property type="evidence" value="ECO:0007669"/>
    <property type="project" value="UniProtKB-UniRule"/>
</dbReference>
<keyword evidence="6" id="KW-1185">Reference proteome</keyword>